<dbReference type="EMBL" id="WBJX01000003">
    <property type="protein sequence ID" value="KAB1637839.1"/>
    <property type="molecule type" value="Genomic_DNA"/>
</dbReference>
<evidence type="ECO:0000259" key="1">
    <source>
        <dbReference type="SMART" id="SM00460"/>
    </source>
</evidence>
<organism evidence="2 3">
    <name type="scientific">Pseudoclavibacter terrae</name>
    <dbReference type="NCBI Taxonomy" id="1530195"/>
    <lineage>
        <taxon>Bacteria</taxon>
        <taxon>Bacillati</taxon>
        <taxon>Actinomycetota</taxon>
        <taxon>Actinomycetes</taxon>
        <taxon>Micrococcales</taxon>
        <taxon>Microbacteriaceae</taxon>
        <taxon>Pseudoclavibacter</taxon>
    </lineage>
</organism>
<dbReference type="Pfam" id="PF08379">
    <property type="entry name" value="Bact_transglu_N"/>
    <property type="match status" value="1"/>
</dbReference>
<protein>
    <submittedName>
        <fullName evidence="2">Transglutaminase family protein</fullName>
    </submittedName>
</protein>
<comment type="caution">
    <text evidence="2">The sequence shown here is derived from an EMBL/GenBank/DDBJ whole genome shotgun (WGS) entry which is preliminary data.</text>
</comment>
<name>A0A7J5B255_9MICO</name>
<dbReference type="PANTHER" id="PTHR33490">
    <property type="entry name" value="BLR5614 PROTEIN-RELATED"/>
    <property type="match status" value="1"/>
</dbReference>
<sequence>MSRIRIRHSTGFRYEGDVTTSYNEARMLPMANNGQFVLFGHLDVTPHSSTHNYSDYWGTKVTAFEVLNPHSELSLTASSLVEVRQRPEAGQLSLSWDELARERLRSVELVEQTAQTRLTMPPEDVKALAAEVKGANTGPASTAMEILHLVYEAVAYEGGVTGVRTTAAEAWEHKRGVCQDISHIALGALRAAGIPAIYVSGYLHPRPNAEIGETVSGESHAWIEYWDGEWRGWDPTNDIPIGERHVLVGRGRDYNDVPPLRGVYAGPFSSQLFVKVDITREA</sequence>
<gene>
    <name evidence="2" type="ORF">F8O03_11675</name>
</gene>
<dbReference type="AlphaFoldDB" id="A0A7J5B255"/>
<reference evidence="2 3" key="1">
    <citation type="submission" date="2019-09" db="EMBL/GenBank/DDBJ databases">
        <title>Phylogeny of genus Pseudoclavibacter and closely related genus.</title>
        <authorList>
            <person name="Li Y."/>
        </authorList>
    </citation>
    <scope>NUCLEOTIDE SEQUENCE [LARGE SCALE GENOMIC DNA]</scope>
    <source>
        <strain evidence="2 3">THG-MD12</strain>
    </source>
</reference>
<dbReference type="InterPro" id="IPR002931">
    <property type="entry name" value="Transglutaminase-like"/>
</dbReference>
<dbReference type="InterPro" id="IPR013589">
    <property type="entry name" value="Bac_transglu_N"/>
</dbReference>
<dbReference type="Gene3D" id="3.10.620.30">
    <property type="match status" value="1"/>
</dbReference>
<feature type="domain" description="Transglutaminase-like" evidence="1">
    <location>
        <begin position="170"/>
        <end position="237"/>
    </location>
</feature>
<dbReference type="SMART" id="SM00460">
    <property type="entry name" value="TGc"/>
    <property type="match status" value="1"/>
</dbReference>
<accession>A0A7J5B255</accession>
<dbReference type="Pfam" id="PF01841">
    <property type="entry name" value="Transglut_core"/>
    <property type="match status" value="1"/>
</dbReference>
<evidence type="ECO:0000313" key="2">
    <source>
        <dbReference type="EMBL" id="KAB1637839.1"/>
    </source>
</evidence>
<dbReference type="SUPFAM" id="SSF54001">
    <property type="entry name" value="Cysteine proteinases"/>
    <property type="match status" value="1"/>
</dbReference>
<dbReference type="Proteomes" id="UP000490386">
    <property type="component" value="Unassembled WGS sequence"/>
</dbReference>
<keyword evidence="3" id="KW-1185">Reference proteome</keyword>
<dbReference type="PANTHER" id="PTHR33490:SF6">
    <property type="entry name" value="SLL1049 PROTEIN"/>
    <property type="match status" value="1"/>
</dbReference>
<dbReference type="OrthoDB" id="9804023at2"/>
<proteinExistence type="predicted"/>
<evidence type="ECO:0000313" key="3">
    <source>
        <dbReference type="Proteomes" id="UP000490386"/>
    </source>
</evidence>
<dbReference type="RefSeq" id="WP_104254567.1">
    <property type="nucleotide sequence ID" value="NZ_CANKVH010000016.1"/>
</dbReference>
<dbReference type="InterPro" id="IPR038765">
    <property type="entry name" value="Papain-like_cys_pep_sf"/>
</dbReference>